<reference evidence="1 2" key="2">
    <citation type="submission" date="2013-04" db="EMBL/GenBank/DDBJ databases">
        <title>Comparative genomics of 12 strains of Erwinia amylovora identifies a pan-genome with a large conserved core and provides insights into host specificity.</title>
        <authorList>
            <person name="Mann R.A."/>
            <person name="Smits T.H.M."/>
            <person name="Buehlmann A."/>
            <person name="Blom J."/>
            <person name="Goesmann A."/>
            <person name="Frey J.E."/>
            <person name="Plummer K.M."/>
            <person name="Beer S.V."/>
            <person name="Luck J."/>
            <person name="Duffy B."/>
            <person name="Rodoni B."/>
        </authorList>
    </citation>
    <scope>NUCLEOTIDE SEQUENCE [LARGE SCALE GENOMIC DNA]</scope>
    <source>
        <strain evidence="2">CFBP 1232</strain>
    </source>
</reference>
<dbReference type="Proteomes" id="UP000013111">
    <property type="component" value="Unassembled WGS sequence"/>
</dbReference>
<dbReference type="EMBL" id="CAPB01000008">
    <property type="protein sequence ID" value="CCO93085.1"/>
    <property type="molecule type" value="Genomic_DNA"/>
</dbReference>
<name>A0A831A113_ERWAM</name>
<protein>
    <submittedName>
        <fullName evidence="1">Uncharacterized protein</fullName>
    </submittedName>
</protein>
<evidence type="ECO:0000313" key="1">
    <source>
        <dbReference type="EMBL" id="CCO93085.1"/>
    </source>
</evidence>
<organism evidence="1 2">
    <name type="scientific">Erwinia amylovora NBRC 12687 = CFBP 1232</name>
    <dbReference type="NCBI Taxonomy" id="1219359"/>
    <lineage>
        <taxon>Bacteria</taxon>
        <taxon>Pseudomonadati</taxon>
        <taxon>Pseudomonadota</taxon>
        <taxon>Gammaproteobacteria</taxon>
        <taxon>Enterobacterales</taxon>
        <taxon>Erwiniaceae</taxon>
        <taxon>Erwinia</taxon>
    </lineage>
</organism>
<evidence type="ECO:0000313" key="2">
    <source>
        <dbReference type="Proteomes" id="UP000013111"/>
    </source>
</evidence>
<dbReference type="AlphaFoldDB" id="A0A831A113"/>
<proteinExistence type="predicted"/>
<accession>A0A831A113</accession>
<reference evidence="1 2" key="1">
    <citation type="submission" date="2012-11" db="EMBL/GenBank/DDBJ databases">
        <authorList>
            <person name="Linke B."/>
        </authorList>
    </citation>
    <scope>NUCLEOTIDE SEQUENCE [LARGE SCALE GENOMIC DNA]</scope>
    <source>
        <strain evidence="2">CFBP 1232</strain>
    </source>
</reference>
<gene>
    <name evidence="1" type="ORF">BN437_1133</name>
</gene>
<sequence length="32" mass="3314">MGALAGAIIEFSGGAEVLAQRLGENKALRRLT</sequence>
<comment type="caution">
    <text evidence="1">The sequence shown here is derived from an EMBL/GenBank/DDBJ whole genome shotgun (WGS) entry which is preliminary data.</text>
</comment>